<dbReference type="SUPFAM" id="SSF56425">
    <property type="entry name" value="Succinate dehydrogenase/fumarate reductase flavoprotein, catalytic domain"/>
    <property type="match status" value="1"/>
</dbReference>
<evidence type="ECO:0000313" key="6">
    <source>
        <dbReference type="EMBL" id="SNT36493.1"/>
    </source>
</evidence>
<keyword evidence="2" id="KW-0285">Flavoprotein</keyword>
<evidence type="ECO:0000256" key="2">
    <source>
        <dbReference type="ARBA" id="ARBA00022630"/>
    </source>
</evidence>
<dbReference type="PANTHER" id="PTHR43400:SF10">
    <property type="entry name" value="3-OXOSTEROID 1-DEHYDROGENASE"/>
    <property type="match status" value="1"/>
</dbReference>
<dbReference type="RefSeq" id="WP_089250420.1">
    <property type="nucleotide sequence ID" value="NZ_FZOW01000015.1"/>
</dbReference>
<keyword evidence="7" id="KW-1185">Reference proteome</keyword>
<dbReference type="InterPro" id="IPR027477">
    <property type="entry name" value="Succ_DH/fumarate_Rdtase_cat_sf"/>
</dbReference>
<dbReference type="PANTHER" id="PTHR43400">
    <property type="entry name" value="FUMARATE REDUCTASE"/>
    <property type="match status" value="1"/>
</dbReference>
<dbReference type="InterPro" id="IPR050315">
    <property type="entry name" value="FAD-oxidoreductase_2"/>
</dbReference>
<proteinExistence type="predicted"/>
<dbReference type="Gene3D" id="3.50.50.60">
    <property type="entry name" value="FAD/NAD(P)-binding domain"/>
    <property type="match status" value="2"/>
</dbReference>
<evidence type="ECO:0000256" key="4">
    <source>
        <dbReference type="ARBA" id="ARBA00023002"/>
    </source>
</evidence>
<evidence type="ECO:0000256" key="3">
    <source>
        <dbReference type="ARBA" id="ARBA00022827"/>
    </source>
</evidence>
<reference evidence="7" key="1">
    <citation type="submission" date="2017-06" db="EMBL/GenBank/DDBJ databases">
        <authorList>
            <person name="Varghese N."/>
            <person name="Submissions S."/>
        </authorList>
    </citation>
    <scope>NUCLEOTIDE SEQUENCE [LARGE SCALE GENOMIC DNA]</scope>
    <source>
        <strain evidence="7">JCM 23211</strain>
    </source>
</reference>
<dbReference type="AlphaFoldDB" id="A0A239M2Z9"/>
<accession>A0A239M2Z9</accession>
<comment type="cofactor">
    <cofactor evidence="1">
        <name>FAD</name>
        <dbReference type="ChEBI" id="CHEBI:57692"/>
    </cofactor>
</comment>
<dbReference type="InterPro" id="IPR036188">
    <property type="entry name" value="FAD/NAD-bd_sf"/>
</dbReference>
<dbReference type="GO" id="GO:0033765">
    <property type="term" value="F:steroid dehydrogenase activity, acting on the CH-CH group of donors"/>
    <property type="evidence" value="ECO:0007669"/>
    <property type="project" value="UniProtKB-ARBA"/>
</dbReference>
<organism evidence="6 7">
    <name type="scientific">Rhodococcoides kyotonense</name>
    <dbReference type="NCBI Taxonomy" id="398843"/>
    <lineage>
        <taxon>Bacteria</taxon>
        <taxon>Bacillati</taxon>
        <taxon>Actinomycetota</taxon>
        <taxon>Actinomycetes</taxon>
        <taxon>Mycobacteriales</taxon>
        <taxon>Nocardiaceae</taxon>
        <taxon>Rhodococcoides</taxon>
    </lineage>
</organism>
<dbReference type="Proteomes" id="UP000198327">
    <property type="component" value="Unassembled WGS sequence"/>
</dbReference>
<dbReference type="OrthoDB" id="9813348at2"/>
<sequence length="560" mass="59581">MTEWDHSVDFLIVGSGGGGLSAAIAAKEAGLQPLVVEKQALVGGSTAMSGGVMWVPNNVLMQEEGVADSMDDSLLYMQSTLGDPDRTNPLARRRAYVTAGNDLVGLMRRRGVEFVRADGYSDYYSELPGGVDRGRSIESQPWNADLLGKDWRDRIMPGMAQHIGLVVKTNELRSIQYFNRSVAAFLVAARVFLRTVVSKIRGRKMLTNGAAIIGQLLRMALDDGIEVWTESPVEQLILDGGRVVGARIVHEGKSISVQGREGVLLAAGGFAHNADMRRKYSGGVNDGSLSIANPGDTGEVLEMGIAAGAGIDLMDNAWWLPSTIAELGASTMGQSRQRPGGILVNREGKRFVNESSAMGDVAVAMYDHDAAPCWAITDDAYRRRYAAGIGLPGHMPKEWFTNGWVKKAETIEDLAKLIDVDGDNLVDTISTFNAHAENGLDPEFGRGVSAYNRALGDPAHKPNPALGPVARGPFYAVQIFPSDAGTGGGLVADEFSRVIGENGSPIAGLYATGNITATVLGRTYFGAGASISYTMAFGYVAARHAASAMEAGRADELKIV</sequence>
<protein>
    <submittedName>
        <fullName evidence="6">3-oxosteroid 1-dehydrogenase</fullName>
    </submittedName>
</protein>
<gene>
    <name evidence="6" type="ORF">SAMN05421642_11593</name>
</gene>
<dbReference type="EMBL" id="FZOW01000015">
    <property type="protein sequence ID" value="SNT36493.1"/>
    <property type="molecule type" value="Genomic_DNA"/>
</dbReference>
<feature type="domain" description="FAD-dependent oxidoreductase 2 FAD-binding" evidence="5">
    <location>
        <begin position="9"/>
        <end position="531"/>
    </location>
</feature>
<evidence type="ECO:0000256" key="1">
    <source>
        <dbReference type="ARBA" id="ARBA00001974"/>
    </source>
</evidence>
<evidence type="ECO:0000259" key="5">
    <source>
        <dbReference type="Pfam" id="PF00890"/>
    </source>
</evidence>
<dbReference type="SUPFAM" id="SSF51905">
    <property type="entry name" value="FAD/NAD(P)-binding domain"/>
    <property type="match status" value="1"/>
</dbReference>
<evidence type="ECO:0000313" key="7">
    <source>
        <dbReference type="Proteomes" id="UP000198327"/>
    </source>
</evidence>
<dbReference type="GO" id="GO:0008202">
    <property type="term" value="P:steroid metabolic process"/>
    <property type="evidence" value="ECO:0007669"/>
    <property type="project" value="UniProtKB-ARBA"/>
</dbReference>
<keyword evidence="4" id="KW-0560">Oxidoreductase</keyword>
<name>A0A239M2Z9_9NOCA</name>
<dbReference type="Pfam" id="PF00890">
    <property type="entry name" value="FAD_binding_2"/>
    <property type="match status" value="1"/>
</dbReference>
<dbReference type="InterPro" id="IPR003953">
    <property type="entry name" value="FAD-dep_OxRdtase_2_FAD-bd"/>
</dbReference>
<keyword evidence="3" id="KW-0274">FAD</keyword>